<gene>
    <name evidence="1" type="ORF">KHA90_22655</name>
</gene>
<name>A0ABS5PHR9_9FLAO</name>
<keyword evidence="2" id="KW-1185">Reference proteome</keyword>
<evidence type="ECO:0000313" key="2">
    <source>
        <dbReference type="Proteomes" id="UP000722625"/>
    </source>
</evidence>
<dbReference type="Proteomes" id="UP000722625">
    <property type="component" value="Unassembled WGS sequence"/>
</dbReference>
<evidence type="ECO:0000313" key="1">
    <source>
        <dbReference type="EMBL" id="MBS7233822.1"/>
    </source>
</evidence>
<dbReference type="RefSeq" id="WP_213307076.1">
    <property type="nucleotide sequence ID" value="NZ_JAGYVZ010000034.1"/>
</dbReference>
<comment type="caution">
    <text evidence="1">The sequence shown here is derived from an EMBL/GenBank/DDBJ whole genome shotgun (WGS) entry which is preliminary data.</text>
</comment>
<accession>A0ABS5PHR9</accession>
<reference evidence="1 2" key="1">
    <citation type="journal article" date="2018" name="Int. J. Syst. Evol. Microbiol.">
        <title>Flavobacterium chryseum sp. nov. and Flavobacterium psychroterrae sp. nov., novel environmental bacteria isolated from Antarctica.</title>
        <authorList>
            <person name="Kralova S."/>
            <person name="Svec P."/>
            <person name="Busse H.J."/>
            <person name="Stankova E."/>
            <person name="Vaczi P."/>
            <person name="Sedlacek I."/>
        </authorList>
    </citation>
    <scope>NUCLEOTIDE SEQUENCE [LARGE SCALE GENOMIC DNA]</scope>
    <source>
        <strain evidence="1 2">CCM 8827</strain>
    </source>
</reference>
<dbReference type="EMBL" id="JAGYVZ010000034">
    <property type="protein sequence ID" value="MBS7233822.1"/>
    <property type="molecule type" value="Genomic_DNA"/>
</dbReference>
<proteinExistence type="predicted"/>
<sequence>MVDFYLIHDEQITPESPSDLEFIGNLDHKIFQNLKTKKIIDNNYDYYSDFRWNTPIIKQIFEHCIKQETQKDTDVEQLKQILSTAEHRKSGLIAFAD</sequence>
<protein>
    <submittedName>
        <fullName evidence="1">Uncharacterized protein</fullName>
    </submittedName>
</protein>
<organism evidence="1 2">
    <name type="scientific">Flavobacterium psychroterrae</name>
    <dbReference type="NCBI Taxonomy" id="2133767"/>
    <lineage>
        <taxon>Bacteria</taxon>
        <taxon>Pseudomonadati</taxon>
        <taxon>Bacteroidota</taxon>
        <taxon>Flavobacteriia</taxon>
        <taxon>Flavobacteriales</taxon>
        <taxon>Flavobacteriaceae</taxon>
        <taxon>Flavobacterium</taxon>
    </lineage>
</organism>